<keyword evidence="3 6" id="KW-0256">Endoplasmic reticulum</keyword>
<comment type="subcellular location">
    <subcellularLocation>
        <location evidence="1 6">Endoplasmic reticulum membrane</location>
        <topology evidence="1 6">Multi-pass membrane protein</topology>
    </subcellularLocation>
</comment>
<gene>
    <name evidence="9" type="ORF">CCAM_LOCUS43145</name>
</gene>
<feature type="transmembrane region" description="Helical" evidence="6">
    <location>
        <begin position="411"/>
        <end position="431"/>
    </location>
</feature>
<evidence type="ECO:0000259" key="8">
    <source>
        <dbReference type="PROSITE" id="PS50845"/>
    </source>
</evidence>
<evidence type="ECO:0000256" key="5">
    <source>
        <dbReference type="ARBA" id="ARBA00023136"/>
    </source>
</evidence>
<evidence type="ECO:0000256" key="1">
    <source>
        <dbReference type="ARBA" id="ARBA00004477"/>
    </source>
</evidence>
<feature type="region of interest" description="Disordered" evidence="7">
    <location>
        <begin position="34"/>
        <end position="86"/>
    </location>
</feature>
<dbReference type="PROSITE" id="PS50845">
    <property type="entry name" value="RETICULON"/>
    <property type="match status" value="1"/>
</dbReference>
<dbReference type="GO" id="GO:0005789">
    <property type="term" value="C:endoplasmic reticulum membrane"/>
    <property type="evidence" value="ECO:0007669"/>
    <property type="project" value="UniProtKB-SubCell"/>
</dbReference>
<dbReference type="InterPro" id="IPR003388">
    <property type="entry name" value="Reticulon"/>
</dbReference>
<organism evidence="9 10">
    <name type="scientific">Cuscuta campestris</name>
    <dbReference type="NCBI Taxonomy" id="132261"/>
    <lineage>
        <taxon>Eukaryota</taxon>
        <taxon>Viridiplantae</taxon>
        <taxon>Streptophyta</taxon>
        <taxon>Embryophyta</taxon>
        <taxon>Tracheophyta</taxon>
        <taxon>Spermatophyta</taxon>
        <taxon>Magnoliopsida</taxon>
        <taxon>eudicotyledons</taxon>
        <taxon>Gunneridae</taxon>
        <taxon>Pentapetalae</taxon>
        <taxon>asterids</taxon>
        <taxon>lamiids</taxon>
        <taxon>Solanales</taxon>
        <taxon>Convolvulaceae</taxon>
        <taxon>Cuscuteae</taxon>
        <taxon>Cuscuta</taxon>
        <taxon>Cuscuta subgen. Grammica</taxon>
        <taxon>Cuscuta sect. Cleistogrammica</taxon>
    </lineage>
</organism>
<feature type="compositionally biased region" description="Basic and acidic residues" evidence="7">
    <location>
        <begin position="518"/>
        <end position="530"/>
    </location>
</feature>
<protein>
    <recommendedName>
        <fullName evidence="6">Reticulon-like protein</fullName>
    </recommendedName>
</protein>
<keyword evidence="10" id="KW-1185">Reference proteome</keyword>
<evidence type="ECO:0000256" key="4">
    <source>
        <dbReference type="ARBA" id="ARBA00022989"/>
    </source>
</evidence>
<feature type="domain" description="Reticulon" evidence="8">
    <location>
        <begin position="301"/>
        <end position="452"/>
    </location>
</feature>
<feature type="transmembrane region" description="Helical" evidence="6">
    <location>
        <begin position="336"/>
        <end position="355"/>
    </location>
</feature>
<dbReference type="Proteomes" id="UP000595140">
    <property type="component" value="Unassembled WGS sequence"/>
</dbReference>
<evidence type="ECO:0000313" key="10">
    <source>
        <dbReference type="Proteomes" id="UP000595140"/>
    </source>
</evidence>
<evidence type="ECO:0000313" key="9">
    <source>
        <dbReference type="EMBL" id="VFR01370.1"/>
    </source>
</evidence>
<dbReference type="Pfam" id="PF02453">
    <property type="entry name" value="Reticulon"/>
    <property type="match status" value="1"/>
</dbReference>
<evidence type="ECO:0000256" key="6">
    <source>
        <dbReference type="RuleBase" id="RU363132"/>
    </source>
</evidence>
<keyword evidence="5 6" id="KW-0472">Membrane</keyword>
<proteinExistence type="predicted"/>
<dbReference type="PANTHER" id="PTHR46626:SF1">
    <property type="entry name" value="RETICULON-LIKE PROTEIN B21"/>
    <property type="match status" value="1"/>
</dbReference>
<dbReference type="AlphaFoldDB" id="A0A484NK19"/>
<sequence>MDVGRRRKKPVVEESVWERRIRLDEVKGGIKALINTSQSEEEEEENPERADDQDPTFAPHINDGVCQEDGKVGMGPKPSPGGIGRRKTWKSECFELNPIQIARKTRSHLTLSLDEEKFKELGLKSPSEKMKPRKAKPFMDNSRNEKILESRKDFYENVNIFGTVQDFEGNGASVDGSREISKGCLEDKSENKPTGLQIARSGEKCEEQEEQQEEKVITRNIAFDMVKSTLKVEGGDLDEDQWEEALESTEVNVENISNVSAEKKLDNGKERNFPISSRTNPVPVSEESCRALRPHSRMESYVDLVMWRDVSRSALVFGVGSFMIISSSYFQDSNISLISVLSYMGLVYVAVLFIFRSLIHREAIHVGETRGFVVEEDEAMHIVKMILPYINEFLLNIKSLFYGDPATTMQMAVILFVLAHCGSSITIWKMAKLGFFGVFMVPKLCSSYSSQLTAFGMSWIRRANAFLESFAHKKAIAIGTFALVWILSSAIARIWEVFMVYVAFRYYRLSVTRGPHSITDETDTRPKDEDSIGLNGRRITNLPNGHAKAK</sequence>
<accession>A0A484NK19</accession>
<evidence type="ECO:0000256" key="3">
    <source>
        <dbReference type="ARBA" id="ARBA00022824"/>
    </source>
</evidence>
<keyword evidence="4 6" id="KW-1133">Transmembrane helix</keyword>
<evidence type="ECO:0000256" key="2">
    <source>
        <dbReference type="ARBA" id="ARBA00022692"/>
    </source>
</evidence>
<feature type="region of interest" description="Disordered" evidence="7">
    <location>
        <begin position="185"/>
        <end position="210"/>
    </location>
</feature>
<evidence type="ECO:0000256" key="7">
    <source>
        <dbReference type="SAM" id="MobiDB-lite"/>
    </source>
</evidence>
<feature type="region of interest" description="Disordered" evidence="7">
    <location>
        <begin position="518"/>
        <end position="550"/>
    </location>
</feature>
<dbReference type="OrthoDB" id="567788at2759"/>
<keyword evidence="2 6" id="KW-0812">Transmembrane</keyword>
<name>A0A484NK19_9ASTE</name>
<reference evidence="9 10" key="1">
    <citation type="submission" date="2018-04" db="EMBL/GenBank/DDBJ databases">
        <authorList>
            <person name="Vogel A."/>
        </authorList>
    </citation>
    <scope>NUCLEOTIDE SEQUENCE [LARGE SCALE GENOMIC DNA]</scope>
</reference>
<dbReference type="EMBL" id="OOIL02006764">
    <property type="protein sequence ID" value="VFR01370.1"/>
    <property type="molecule type" value="Genomic_DNA"/>
</dbReference>
<feature type="transmembrane region" description="Helical" evidence="6">
    <location>
        <begin position="476"/>
        <end position="504"/>
    </location>
</feature>
<dbReference type="InterPro" id="IPR044647">
    <property type="entry name" value="RTNLB17/18/21"/>
</dbReference>
<dbReference type="PANTHER" id="PTHR46626">
    <property type="entry name" value="RETICULON-LIKE PROTEIN B17"/>
    <property type="match status" value="1"/>
</dbReference>
<feature type="transmembrane region" description="Helical" evidence="6">
    <location>
        <begin position="314"/>
        <end position="330"/>
    </location>
</feature>